<evidence type="ECO:0000313" key="3">
    <source>
        <dbReference type="EMBL" id="MDQ0375188.1"/>
    </source>
</evidence>
<sequence length="593" mass="64251">MTTAVRGGLPLPTDRALWASVDNRGLLARAQAELGTPWPQPLAGQYARYRRDGDRVQYETRVFEREDRLTRAVVAALVTDDPAWVDEVADGATLLCEQSTWCWPAHDVAAAALGTVVPVMTEPVLDLGAGEVAARLAWIDHVLGEQLDARVPGLRQRIRHEVRTRVLDPFVARDDWGWLQPPLSNWTAWIHTNVLTAALVLLEPPERDAVVARVATGLGDYLASLPADGAIDEGYSYWWQGACRALEALTLLEHATGEDASTWPIVRAMVDYPHTMQLGGPWYLGVGDGTAAPPADLPWHVLHSWALRTGSVAAAEHAAAEHAHAALPERGGIGRTLEALVYTGWPATTPPSPLPAHVWFPSTEVGLLRETAGSSRGLAVALKGGHNAESHNHNDLGSVVVAVDGVPVVVDPGRPTYTAQTFGPDRYEIWTMQSSWHSVPEVRGTPQCDGREFRATQASADGDRLQLDLTAAYPTTNLTRWTRTVTLDRGASRVLVADDWEVSPDGTGTVVHWMLAGSVEIMEPGLVTIHPLDGARPTRLTWDPATVTSSLTVRPLDDPMLSDVWGDHLTRLELAVDDSAGHGSLAVTVEVDR</sequence>
<dbReference type="Proteomes" id="UP001239626">
    <property type="component" value="Unassembled WGS sequence"/>
</dbReference>
<evidence type="ECO:0000259" key="2">
    <source>
        <dbReference type="Pfam" id="PF07940"/>
    </source>
</evidence>
<dbReference type="Gene3D" id="2.70.98.70">
    <property type="match status" value="1"/>
</dbReference>
<dbReference type="InterPro" id="IPR012480">
    <property type="entry name" value="Hepar_II_III_C"/>
</dbReference>
<organism evidence="3 4">
    <name type="scientific">Cellulomonas humilata</name>
    <dbReference type="NCBI Taxonomy" id="144055"/>
    <lineage>
        <taxon>Bacteria</taxon>
        <taxon>Bacillati</taxon>
        <taxon>Actinomycetota</taxon>
        <taxon>Actinomycetes</taxon>
        <taxon>Micrococcales</taxon>
        <taxon>Cellulomonadaceae</taxon>
        <taxon>Cellulomonas</taxon>
    </lineage>
</organism>
<evidence type="ECO:0000313" key="4">
    <source>
        <dbReference type="Proteomes" id="UP001239626"/>
    </source>
</evidence>
<keyword evidence="4" id="KW-1185">Reference proteome</keyword>
<dbReference type="InterPro" id="IPR008929">
    <property type="entry name" value="Chondroitin_lyas"/>
</dbReference>
<gene>
    <name evidence="3" type="ORF">J2X26_003518</name>
</gene>
<name>A0ABU0EJE3_9CELL</name>
<proteinExistence type="predicted"/>
<dbReference type="RefSeq" id="WP_307493996.1">
    <property type="nucleotide sequence ID" value="NZ_JAUSVB010000005.1"/>
</dbReference>
<comment type="subcellular location">
    <subcellularLocation>
        <location evidence="1">Cell envelope</location>
    </subcellularLocation>
</comment>
<protein>
    <recommendedName>
        <fullName evidence="2">Heparinase II/III-like C-terminal domain-containing protein</fullName>
    </recommendedName>
</protein>
<reference evidence="3 4" key="1">
    <citation type="submission" date="2023-07" db="EMBL/GenBank/DDBJ databases">
        <title>Sorghum-associated microbial communities from plants grown in Nebraska, USA.</title>
        <authorList>
            <person name="Schachtman D."/>
        </authorList>
    </citation>
    <scope>NUCLEOTIDE SEQUENCE [LARGE SCALE GENOMIC DNA]</scope>
    <source>
        <strain evidence="3 4">BE332</strain>
    </source>
</reference>
<dbReference type="SUPFAM" id="SSF48230">
    <property type="entry name" value="Chondroitin AC/alginate lyase"/>
    <property type="match status" value="1"/>
</dbReference>
<feature type="domain" description="Heparinase II/III-like C-terminal" evidence="2">
    <location>
        <begin position="381"/>
        <end position="523"/>
    </location>
</feature>
<dbReference type="Gene3D" id="1.50.10.100">
    <property type="entry name" value="Chondroitin AC/alginate lyase"/>
    <property type="match status" value="1"/>
</dbReference>
<accession>A0ABU0EJE3</accession>
<dbReference type="Pfam" id="PF07940">
    <property type="entry name" value="Hepar_II_III_C"/>
    <property type="match status" value="1"/>
</dbReference>
<evidence type="ECO:0000256" key="1">
    <source>
        <dbReference type="ARBA" id="ARBA00004196"/>
    </source>
</evidence>
<dbReference type="EMBL" id="JAUSVB010000005">
    <property type="protein sequence ID" value="MDQ0375188.1"/>
    <property type="molecule type" value="Genomic_DNA"/>
</dbReference>
<comment type="caution">
    <text evidence="3">The sequence shown here is derived from an EMBL/GenBank/DDBJ whole genome shotgun (WGS) entry which is preliminary data.</text>
</comment>